<dbReference type="SMART" id="SM00450">
    <property type="entry name" value="RHOD"/>
    <property type="match status" value="1"/>
</dbReference>
<dbReference type="Pfam" id="PF00581">
    <property type="entry name" value="Rhodanese"/>
    <property type="match status" value="1"/>
</dbReference>
<name>A0A0K8TS63_TABBR</name>
<dbReference type="PANTHER" id="PTHR44086:SF10">
    <property type="entry name" value="THIOSULFATE SULFURTRANSFERASE_RHODANESE-LIKE DOMAIN-CONTAINING PROTEIN 3"/>
    <property type="match status" value="1"/>
</dbReference>
<dbReference type="AlphaFoldDB" id="A0A0K8TS63"/>
<dbReference type="PROSITE" id="PS50206">
    <property type="entry name" value="RHODANESE_3"/>
    <property type="match status" value="1"/>
</dbReference>
<keyword evidence="2" id="KW-0346">Stress response</keyword>
<organism evidence="2">
    <name type="scientific">Tabanus bromius</name>
    <name type="common">Band-eyed brown horse fly</name>
    <dbReference type="NCBI Taxonomy" id="304241"/>
    <lineage>
        <taxon>Eukaryota</taxon>
        <taxon>Metazoa</taxon>
        <taxon>Ecdysozoa</taxon>
        <taxon>Arthropoda</taxon>
        <taxon>Hexapoda</taxon>
        <taxon>Insecta</taxon>
        <taxon>Pterygota</taxon>
        <taxon>Neoptera</taxon>
        <taxon>Endopterygota</taxon>
        <taxon>Diptera</taxon>
        <taxon>Brachycera</taxon>
        <taxon>Tabanomorpha</taxon>
        <taxon>Tabanoidea</taxon>
        <taxon>Tabanidae</taxon>
        <taxon>Tabanus</taxon>
    </lineage>
</organism>
<proteinExistence type="evidence at transcript level"/>
<dbReference type="InterPro" id="IPR001763">
    <property type="entry name" value="Rhodanese-like_dom"/>
</dbReference>
<sequence>LLSRTMANKNLLRNYSSVRTLVALGTVCLTRTVIATADIHSNMGALSSRSMCSGSTGGIALYDEVKDLPNHPEKLLIDVREPDELRETGVIPTSINIPLGLVSDELSNKKDPKIFKQKYGRDFPGIDQEIIFTCRSGKRAQTALEIACQLGFKNLKNYKGSWLDWAEREGLPQ</sequence>
<dbReference type="SUPFAM" id="SSF52821">
    <property type="entry name" value="Rhodanese/Cell cycle control phosphatase"/>
    <property type="match status" value="1"/>
</dbReference>
<dbReference type="InterPro" id="IPR036873">
    <property type="entry name" value="Rhodanese-like_dom_sf"/>
</dbReference>
<feature type="non-terminal residue" evidence="2">
    <location>
        <position position="1"/>
    </location>
</feature>
<feature type="domain" description="Rhodanese" evidence="1">
    <location>
        <begin position="70"/>
        <end position="170"/>
    </location>
</feature>
<dbReference type="CDD" id="cd01519">
    <property type="entry name" value="RHOD_HSP67B2"/>
    <property type="match status" value="1"/>
</dbReference>
<protein>
    <submittedName>
        <fullName evidence="2">Putative heat shock protein</fullName>
    </submittedName>
</protein>
<dbReference type="PANTHER" id="PTHR44086">
    <property type="entry name" value="THIOSULFATE SULFURTRANSFERASE RDL2, MITOCHONDRIAL-RELATED"/>
    <property type="match status" value="1"/>
</dbReference>
<dbReference type="EMBL" id="GDAI01000409">
    <property type="protein sequence ID" value="JAI17194.1"/>
    <property type="molecule type" value="mRNA"/>
</dbReference>
<reference evidence="2" key="1">
    <citation type="journal article" date="2015" name="Insect Biochem. Mol. Biol.">
        <title>An insight into the sialome of the horse fly, Tabanus bromius.</title>
        <authorList>
            <person name="Ribeiro J.M."/>
            <person name="Kazimirova M."/>
            <person name="Takac P."/>
            <person name="Andersen J.F."/>
            <person name="Francischetti I.M."/>
        </authorList>
    </citation>
    <scope>NUCLEOTIDE SEQUENCE</scope>
</reference>
<accession>A0A0K8TS63</accession>
<evidence type="ECO:0000313" key="2">
    <source>
        <dbReference type="EMBL" id="JAI17194.1"/>
    </source>
</evidence>
<dbReference type="Gene3D" id="3.40.250.10">
    <property type="entry name" value="Rhodanese-like domain"/>
    <property type="match status" value="1"/>
</dbReference>
<evidence type="ECO:0000259" key="1">
    <source>
        <dbReference type="PROSITE" id="PS50206"/>
    </source>
</evidence>